<accession>A0A9P1BWP3</accession>
<dbReference type="EMBL" id="CAMXCT020000580">
    <property type="protein sequence ID" value="CAL1134103.1"/>
    <property type="molecule type" value="Genomic_DNA"/>
</dbReference>
<keyword evidence="3" id="KW-1185">Reference proteome</keyword>
<reference evidence="1" key="1">
    <citation type="submission" date="2022-10" db="EMBL/GenBank/DDBJ databases">
        <authorList>
            <person name="Chen Y."/>
            <person name="Dougan E. K."/>
            <person name="Chan C."/>
            <person name="Rhodes N."/>
            <person name="Thang M."/>
        </authorList>
    </citation>
    <scope>NUCLEOTIDE SEQUENCE</scope>
</reference>
<name>A0A9P1BWP3_9DINO</name>
<evidence type="ECO:0000313" key="2">
    <source>
        <dbReference type="EMBL" id="CAL1134103.1"/>
    </source>
</evidence>
<evidence type="ECO:0000313" key="1">
    <source>
        <dbReference type="EMBL" id="CAI3980728.1"/>
    </source>
</evidence>
<dbReference type="AlphaFoldDB" id="A0A9P1BWP3"/>
<feature type="non-terminal residue" evidence="1">
    <location>
        <position position="149"/>
    </location>
</feature>
<protein>
    <submittedName>
        <fullName evidence="1">Uncharacterized protein</fullName>
    </submittedName>
</protein>
<proteinExistence type="predicted"/>
<organism evidence="1">
    <name type="scientific">Cladocopium goreaui</name>
    <dbReference type="NCBI Taxonomy" id="2562237"/>
    <lineage>
        <taxon>Eukaryota</taxon>
        <taxon>Sar</taxon>
        <taxon>Alveolata</taxon>
        <taxon>Dinophyceae</taxon>
        <taxon>Suessiales</taxon>
        <taxon>Symbiodiniaceae</taxon>
        <taxon>Cladocopium</taxon>
    </lineage>
</organism>
<dbReference type="OrthoDB" id="426347at2759"/>
<dbReference type="Proteomes" id="UP001152797">
    <property type="component" value="Unassembled WGS sequence"/>
</dbReference>
<comment type="caution">
    <text evidence="1">The sequence shown here is derived from an EMBL/GenBank/DDBJ whole genome shotgun (WGS) entry which is preliminary data.</text>
</comment>
<dbReference type="EMBL" id="CAMXCT030000580">
    <property type="protein sequence ID" value="CAL4768040.1"/>
    <property type="molecule type" value="Genomic_DNA"/>
</dbReference>
<dbReference type="EMBL" id="CAMXCT010000580">
    <property type="protein sequence ID" value="CAI3980728.1"/>
    <property type="molecule type" value="Genomic_DNA"/>
</dbReference>
<reference evidence="2" key="2">
    <citation type="submission" date="2024-04" db="EMBL/GenBank/DDBJ databases">
        <authorList>
            <person name="Chen Y."/>
            <person name="Shah S."/>
            <person name="Dougan E. K."/>
            <person name="Thang M."/>
            <person name="Chan C."/>
        </authorList>
    </citation>
    <scope>NUCLEOTIDE SEQUENCE [LARGE SCALE GENOMIC DNA]</scope>
</reference>
<gene>
    <name evidence="1" type="ORF">C1SCF055_LOCUS8587</name>
</gene>
<evidence type="ECO:0000313" key="3">
    <source>
        <dbReference type="Proteomes" id="UP001152797"/>
    </source>
</evidence>
<sequence>PPAADPLQRLQWAEAIMAIQVSPMPLFDQTLRKIARTIEQDELAELAALPEPPENMQHGALGTGVERLFAALAWVLDPECYCDKRWSQSRLLLEDAEGTWLQDAEVLNLVRAVRVRHVVGRVSAELSSKWSADYENENELQQGMHSCNH</sequence>